<sequence>MFGKIRGLAAALTATALVVAACGTAENTAAGGDGWSYTSGNGETVTADAVPSRIIAQGEAAAALLSFGIRPVGIYLNQALSETRALDGFDLDGIEILGETWGQIDVEKAAGLRPDLIVSGYWPVEQAYGGFEEGVEATSKKAAELAPVVGPVATESVQSMLAGFEELAVTLGADVDNAEINAQKTDFEQAKQRFTDAVAAKPGLTAMGMSPGDELLYIAVPEHSAELADFSSFGLDILVPDSPDPAFPYWENLSWENADKYQPDLILLDDRTYDASLDKAQRQPTWGQLKAVQAGAVTPWPAFWISTWAAYAEQLDQLTAAVEKSNPSLS</sequence>
<organism evidence="7 8">
    <name type="scientific">Mycolicibacterium tokaiense</name>
    <dbReference type="NCBI Taxonomy" id="39695"/>
    <lineage>
        <taxon>Bacteria</taxon>
        <taxon>Bacillati</taxon>
        <taxon>Actinomycetota</taxon>
        <taxon>Actinomycetes</taxon>
        <taxon>Mycobacteriales</taxon>
        <taxon>Mycobacteriaceae</taxon>
        <taxon>Mycolicibacterium</taxon>
    </lineage>
</organism>
<dbReference type="PANTHER" id="PTHR30532">
    <property type="entry name" value="IRON III DICITRATE-BINDING PERIPLASMIC PROTEIN"/>
    <property type="match status" value="1"/>
</dbReference>
<feature type="chain" id="PRO_5039357375" evidence="5">
    <location>
        <begin position="21"/>
        <end position="330"/>
    </location>
</feature>
<reference evidence="7 8" key="1">
    <citation type="submission" date="2018-06" db="EMBL/GenBank/DDBJ databases">
        <authorList>
            <consortium name="Pathogen Informatics"/>
            <person name="Doyle S."/>
        </authorList>
    </citation>
    <scope>NUCLEOTIDE SEQUENCE [LARGE SCALE GENOMIC DNA]</scope>
    <source>
        <strain evidence="7 8">NCTC10821</strain>
    </source>
</reference>
<dbReference type="AlphaFoldDB" id="A0A378T7C3"/>
<comment type="subcellular location">
    <subcellularLocation>
        <location evidence="1">Cell envelope</location>
    </subcellularLocation>
</comment>
<accession>A0A378T7C3</accession>
<evidence type="ECO:0000256" key="3">
    <source>
        <dbReference type="ARBA" id="ARBA00022448"/>
    </source>
</evidence>
<evidence type="ECO:0000313" key="7">
    <source>
        <dbReference type="EMBL" id="STZ56530.1"/>
    </source>
</evidence>
<dbReference type="GO" id="GO:1901678">
    <property type="term" value="P:iron coordination entity transport"/>
    <property type="evidence" value="ECO:0007669"/>
    <property type="project" value="UniProtKB-ARBA"/>
</dbReference>
<evidence type="ECO:0000313" key="8">
    <source>
        <dbReference type="Proteomes" id="UP000254978"/>
    </source>
</evidence>
<feature type="domain" description="Fe/B12 periplasmic-binding" evidence="6">
    <location>
        <begin position="52"/>
        <end position="330"/>
    </location>
</feature>
<proteinExistence type="inferred from homology"/>
<dbReference type="PANTHER" id="PTHR30532:SF24">
    <property type="entry name" value="FERRIC ENTEROBACTIN-BINDING PERIPLASMIC PROTEIN FEPB"/>
    <property type="match status" value="1"/>
</dbReference>
<evidence type="ECO:0000256" key="5">
    <source>
        <dbReference type="SAM" id="SignalP"/>
    </source>
</evidence>
<evidence type="ECO:0000256" key="1">
    <source>
        <dbReference type="ARBA" id="ARBA00004196"/>
    </source>
</evidence>
<keyword evidence="4 5" id="KW-0732">Signal</keyword>
<feature type="signal peptide" evidence="5">
    <location>
        <begin position="1"/>
        <end position="20"/>
    </location>
</feature>
<gene>
    <name evidence="7" type="ORF">NCTC10821_00023</name>
</gene>
<evidence type="ECO:0000256" key="4">
    <source>
        <dbReference type="ARBA" id="ARBA00022729"/>
    </source>
</evidence>
<evidence type="ECO:0000259" key="6">
    <source>
        <dbReference type="PROSITE" id="PS50983"/>
    </source>
</evidence>
<dbReference type="InterPro" id="IPR051313">
    <property type="entry name" value="Bact_iron-sidero_bind"/>
</dbReference>
<dbReference type="PROSITE" id="PS50983">
    <property type="entry name" value="FE_B12_PBP"/>
    <property type="match status" value="1"/>
</dbReference>
<dbReference type="PROSITE" id="PS51257">
    <property type="entry name" value="PROKAR_LIPOPROTEIN"/>
    <property type="match status" value="1"/>
</dbReference>
<name>A0A378T7C3_9MYCO</name>
<keyword evidence="3" id="KW-0813">Transport</keyword>
<dbReference type="SUPFAM" id="SSF53807">
    <property type="entry name" value="Helical backbone' metal receptor"/>
    <property type="match status" value="1"/>
</dbReference>
<dbReference type="Proteomes" id="UP000254978">
    <property type="component" value="Unassembled WGS sequence"/>
</dbReference>
<dbReference type="EMBL" id="UGQT01000001">
    <property type="protein sequence ID" value="STZ56530.1"/>
    <property type="molecule type" value="Genomic_DNA"/>
</dbReference>
<keyword evidence="8" id="KW-1185">Reference proteome</keyword>
<evidence type="ECO:0000256" key="2">
    <source>
        <dbReference type="ARBA" id="ARBA00008814"/>
    </source>
</evidence>
<dbReference type="InterPro" id="IPR002491">
    <property type="entry name" value="ABC_transptr_periplasmic_BD"/>
</dbReference>
<dbReference type="Gene3D" id="3.40.50.1980">
    <property type="entry name" value="Nitrogenase molybdenum iron protein domain"/>
    <property type="match status" value="2"/>
</dbReference>
<comment type="similarity">
    <text evidence="2">Belongs to the bacterial solute-binding protein 8 family.</text>
</comment>
<dbReference type="Pfam" id="PF01497">
    <property type="entry name" value="Peripla_BP_2"/>
    <property type="match status" value="1"/>
</dbReference>
<protein>
    <submittedName>
        <fullName evidence="7">ABC-type Fe3+-citrate transport system, periplasmic component</fullName>
    </submittedName>
</protein>
<dbReference type="GO" id="GO:0030288">
    <property type="term" value="C:outer membrane-bounded periplasmic space"/>
    <property type="evidence" value="ECO:0007669"/>
    <property type="project" value="TreeGrafter"/>
</dbReference>